<proteinExistence type="predicted"/>
<organism evidence="2 3">
    <name type="scientific">Methanobacterium alkalithermotolerans</name>
    <dbReference type="NCBI Taxonomy" id="2731220"/>
    <lineage>
        <taxon>Archaea</taxon>
        <taxon>Methanobacteriati</taxon>
        <taxon>Methanobacteriota</taxon>
        <taxon>Methanomada group</taxon>
        <taxon>Methanobacteria</taxon>
        <taxon>Methanobacteriales</taxon>
        <taxon>Methanobacteriaceae</taxon>
        <taxon>Methanobacterium</taxon>
    </lineage>
</organism>
<evidence type="ECO:0000313" key="2">
    <source>
        <dbReference type="EMBL" id="QUH22952.1"/>
    </source>
</evidence>
<dbReference type="AlphaFoldDB" id="A0A8T8K516"/>
<dbReference type="RefSeq" id="WP_211533898.1">
    <property type="nucleotide sequence ID" value="NZ_CP058560.1"/>
</dbReference>
<evidence type="ECO:0000313" key="3">
    <source>
        <dbReference type="Proteomes" id="UP000681041"/>
    </source>
</evidence>
<gene>
    <name evidence="2" type="ORF">HYG87_03775</name>
</gene>
<dbReference type="PIRSF" id="PIRSF037004">
    <property type="entry name" value="UCP037004"/>
    <property type="match status" value="1"/>
</dbReference>
<dbReference type="InterPro" id="IPR007553">
    <property type="entry name" value="2-thiour_desulf"/>
</dbReference>
<evidence type="ECO:0000259" key="1">
    <source>
        <dbReference type="Pfam" id="PF08349"/>
    </source>
</evidence>
<keyword evidence="3" id="KW-1185">Reference proteome</keyword>
<feature type="domain" description="DUF1722" evidence="1">
    <location>
        <begin position="190"/>
        <end position="306"/>
    </location>
</feature>
<dbReference type="Pfam" id="PF04463">
    <property type="entry name" value="2-thiour_desulf"/>
    <property type="match status" value="1"/>
</dbReference>
<protein>
    <submittedName>
        <fullName evidence="2">DUF523 and DUF1722 domain-containing protein</fullName>
    </submittedName>
</protein>
<dbReference type="Proteomes" id="UP000681041">
    <property type="component" value="Chromosome"/>
</dbReference>
<dbReference type="Pfam" id="PF08349">
    <property type="entry name" value="DUF1722"/>
    <property type="match status" value="1"/>
</dbReference>
<dbReference type="KEGG" id="meme:HYG87_03775"/>
<dbReference type="GeneID" id="64819854"/>
<dbReference type="PANTHER" id="PTHR30087">
    <property type="entry name" value="INNER MEMBRANE PROTEIN"/>
    <property type="match status" value="1"/>
</dbReference>
<dbReference type="InterPro" id="IPR013560">
    <property type="entry name" value="DUF1722"/>
</dbReference>
<reference evidence="2" key="1">
    <citation type="submission" date="2020-07" db="EMBL/GenBank/DDBJ databases">
        <title>Methanobacterium. sp. MethCan genome.</title>
        <authorList>
            <person name="Postec A."/>
            <person name="Quemeneur M."/>
        </authorList>
    </citation>
    <scope>NUCLEOTIDE SEQUENCE</scope>
    <source>
        <strain evidence="2">MethCAN</strain>
    </source>
</reference>
<dbReference type="OrthoDB" id="2675at2157"/>
<name>A0A8T8K516_9EURY</name>
<accession>A0A8T8K516</accession>
<dbReference type="PANTHER" id="PTHR30087:SF0">
    <property type="entry name" value="INNER MEMBRANE PROTEIN"/>
    <property type="match status" value="1"/>
</dbReference>
<sequence length="317" mass="36991">MEKFPTPKLILSRCIEHDNCRYDGSVIGSPFVKQLEDYVEFETVCPEMEIGLGVPRKPIRIIEKNKKLHLIQPASGKDVTEDMKEFAENFLTPLADFDGFILKNRSPSCGMNNIKIYPEVEGRPRTDGQGFFGGAVLNKFPELAIEDEGRLRNLKLREDFLIKLYTLSRFRQIKKNRIFSDLIDFQSQNKFLLMAYNQELVRKMGRMIGEKNDKGSEDLYLEYEKMLYHALNNPIEAPSNINVLLHAFGHFSKQLNTEEKAFFLDALEKYRQGVMPLLVCLNLLKSWIIRFEDDYLRHQTFFEPYPVELIPVTTVYR</sequence>
<dbReference type="EMBL" id="CP058560">
    <property type="protein sequence ID" value="QUH22952.1"/>
    <property type="molecule type" value="Genomic_DNA"/>
</dbReference>
<dbReference type="InterPro" id="IPR017087">
    <property type="entry name" value="UCP037004"/>
</dbReference>